<name>A0A1L5F664_CLOKL</name>
<dbReference type="InterPro" id="IPR036390">
    <property type="entry name" value="WH_DNA-bd_sf"/>
</dbReference>
<evidence type="ECO:0000313" key="5">
    <source>
        <dbReference type="EMBL" id="APM38473.1"/>
    </source>
</evidence>
<dbReference type="GO" id="GO:0003700">
    <property type="term" value="F:DNA-binding transcription factor activity"/>
    <property type="evidence" value="ECO:0007669"/>
    <property type="project" value="InterPro"/>
</dbReference>
<feature type="domain" description="HTH marR-type" evidence="4">
    <location>
        <begin position="1"/>
        <end position="144"/>
    </location>
</feature>
<dbReference type="SUPFAM" id="SSF46785">
    <property type="entry name" value="Winged helix' DNA-binding domain"/>
    <property type="match status" value="1"/>
</dbReference>
<evidence type="ECO:0000256" key="3">
    <source>
        <dbReference type="ARBA" id="ARBA00023163"/>
    </source>
</evidence>
<dbReference type="PANTHER" id="PTHR42756:SF1">
    <property type="entry name" value="TRANSCRIPTIONAL REPRESSOR OF EMRAB OPERON"/>
    <property type="match status" value="1"/>
</dbReference>
<gene>
    <name evidence="5" type="ORF">BS101_06835</name>
</gene>
<keyword evidence="3" id="KW-0804">Transcription</keyword>
<reference evidence="5 6" key="1">
    <citation type="submission" date="2016-12" db="EMBL/GenBank/DDBJ databases">
        <title>Complete genome sequence of Clostridium kluyveri JZZ isolated from the pit mud of a Chinese flavor liquor-making factory.</title>
        <authorList>
            <person name="Wang Y."/>
        </authorList>
    </citation>
    <scope>NUCLEOTIDE SEQUENCE [LARGE SCALE GENOMIC DNA]</scope>
    <source>
        <strain evidence="5 6">JZZ</strain>
    </source>
</reference>
<dbReference type="PANTHER" id="PTHR42756">
    <property type="entry name" value="TRANSCRIPTIONAL REGULATOR, MARR"/>
    <property type="match status" value="1"/>
</dbReference>
<dbReference type="OrthoDB" id="5461037at2"/>
<dbReference type="SMART" id="SM00347">
    <property type="entry name" value="HTH_MARR"/>
    <property type="match status" value="1"/>
</dbReference>
<dbReference type="Proteomes" id="UP000184604">
    <property type="component" value="Chromosome"/>
</dbReference>
<keyword evidence="1" id="KW-0805">Transcription regulation</keyword>
<dbReference type="EMBL" id="CP018335">
    <property type="protein sequence ID" value="APM38473.1"/>
    <property type="molecule type" value="Genomic_DNA"/>
</dbReference>
<protein>
    <submittedName>
        <fullName evidence="5">Transcriptional regulator</fullName>
    </submittedName>
</protein>
<dbReference type="PRINTS" id="PR00598">
    <property type="entry name" value="HTHMARR"/>
</dbReference>
<sequence length="163" mass="19274">MNCQKDDLLIIEDIKKNFDDFFLLIKYIMSNSFRYEEKLPIAQLFFLQQLKEQGEYKVSELAKDLGITPAAVTNLSNKFVNKGFVHRYRPDYNRRIVMLSLTLDGINYLEKLNKIKYDFLEETVSILSKEDLRNITYGFSKLNYALRNYKNKTIISMTKEGKK</sequence>
<organism evidence="5 6">
    <name type="scientific">Clostridium kluyveri</name>
    <dbReference type="NCBI Taxonomy" id="1534"/>
    <lineage>
        <taxon>Bacteria</taxon>
        <taxon>Bacillati</taxon>
        <taxon>Bacillota</taxon>
        <taxon>Clostridia</taxon>
        <taxon>Eubacteriales</taxon>
        <taxon>Clostridiaceae</taxon>
        <taxon>Clostridium</taxon>
    </lineage>
</organism>
<dbReference type="AlphaFoldDB" id="A0A1L5F664"/>
<accession>A0A1L5F664</accession>
<dbReference type="Pfam" id="PF01047">
    <property type="entry name" value="MarR"/>
    <property type="match status" value="1"/>
</dbReference>
<proteinExistence type="predicted"/>
<dbReference type="InterPro" id="IPR036388">
    <property type="entry name" value="WH-like_DNA-bd_sf"/>
</dbReference>
<evidence type="ECO:0000256" key="1">
    <source>
        <dbReference type="ARBA" id="ARBA00023015"/>
    </source>
</evidence>
<dbReference type="PROSITE" id="PS50995">
    <property type="entry name" value="HTH_MARR_2"/>
    <property type="match status" value="1"/>
</dbReference>
<dbReference type="Gene3D" id="1.10.10.10">
    <property type="entry name" value="Winged helix-like DNA-binding domain superfamily/Winged helix DNA-binding domain"/>
    <property type="match status" value="1"/>
</dbReference>
<evidence type="ECO:0000256" key="2">
    <source>
        <dbReference type="ARBA" id="ARBA00023125"/>
    </source>
</evidence>
<dbReference type="GO" id="GO:0003677">
    <property type="term" value="F:DNA binding"/>
    <property type="evidence" value="ECO:0007669"/>
    <property type="project" value="UniProtKB-KW"/>
</dbReference>
<dbReference type="InterPro" id="IPR000835">
    <property type="entry name" value="HTH_MarR-typ"/>
</dbReference>
<dbReference type="RefSeq" id="WP_073538143.1">
    <property type="nucleotide sequence ID" value="NZ_CP018335.1"/>
</dbReference>
<evidence type="ECO:0000313" key="6">
    <source>
        <dbReference type="Proteomes" id="UP000184604"/>
    </source>
</evidence>
<evidence type="ECO:0000259" key="4">
    <source>
        <dbReference type="PROSITE" id="PS50995"/>
    </source>
</evidence>
<keyword evidence="2" id="KW-0238">DNA-binding</keyword>